<dbReference type="Proteomes" id="UP001239994">
    <property type="component" value="Unassembled WGS sequence"/>
</dbReference>
<dbReference type="SMART" id="SM00326">
    <property type="entry name" value="SH3"/>
    <property type="match status" value="1"/>
</dbReference>
<evidence type="ECO:0000256" key="6">
    <source>
        <dbReference type="SAM" id="MobiDB-lite"/>
    </source>
</evidence>
<dbReference type="PANTHER" id="PTHR10654:SF21">
    <property type="entry name" value="EMBRYONAL FYN-ASSOCIATED SUBSTRATE"/>
    <property type="match status" value="1"/>
</dbReference>
<keyword evidence="3" id="KW-0597">Phosphoprotein</keyword>
<feature type="domain" description="SH3" evidence="8">
    <location>
        <begin position="16"/>
        <end position="78"/>
    </location>
</feature>
<keyword evidence="2 5" id="KW-0728">SH3 domain</keyword>
<evidence type="ECO:0000256" key="4">
    <source>
        <dbReference type="ARBA" id="ARBA00022889"/>
    </source>
</evidence>
<comment type="similarity">
    <text evidence="1">Belongs to the CAS family.</text>
</comment>
<feature type="compositionally biased region" description="Polar residues" evidence="6">
    <location>
        <begin position="727"/>
        <end position="740"/>
    </location>
</feature>
<dbReference type="GO" id="GO:0005737">
    <property type="term" value="C:cytoplasm"/>
    <property type="evidence" value="ECO:0007669"/>
    <property type="project" value="TreeGrafter"/>
</dbReference>
<dbReference type="AlphaFoldDB" id="A0AAD8ZD55"/>
<dbReference type="PANTHER" id="PTHR10654">
    <property type="entry name" value="CAS SCAFFOLDING PROTEIN"/>
    <property type="match status" value="1"/>
</dbReference>
<name>A0AAD8ZD55_9TELE</name>
<dbReference type="Gene3D" id="1.20.120.230">
    <property type="entry name" value="Alpha-catenin/vinculin-like"/>
    <property type="match status" value="1"/>
</dbReference>
<dbReference type="InterPro" id="IPR035747">
    <property type="entry name" value="EFS_SH3"/>
</dbReference>
<evidence type="ECO:0000256" key="7">
    <source>
        <dbReference type="SAM" id="SignalP"/>
    </source>
</evidence>
<dbReference type="Pfam" id="PF00018">
    <property type="entry name" value="SH3_1"/>
    <property type="match status" value="1"/>
</dbReference>
<keyword evidence="4" id="KW-0130">Cell adhesion</keyword>
<feature type="compositionally biased region" description="Basic and acidic residues" evidence="6">
    <location>
        <begin position="448"/>
        <end position="472"/>
    </location>
</feature>
<gene>
    <name evidence="9" type="ORF">P4O66_008618</name>
</gene>
<evidence type="ECO:0000256" key="2">
    <source>
        <dbReference type="ARBA" id="ARBA00022443"/>
    </source>
</evidence>
<dbReference type="FunFam" id="2.30.30.40:FF:000009">
    <property type="entry name" value="Breast cancer anti-estrogen resistance 1"/>
    <property type="match status" value="1"/>
</dbReference>
<dbReference type="InterPro" id="IPR036028">
    <property type="entry name" value="SH3-like_dom_sf"/>
</dbReference>
<evidence type="ECO:0000313" key="9">
    <source>
        <dbReference type="EMBL" id="KAK1797234.1"/>
    </source>
</evidence>
<evidence type="ECO:0000313" key="10">
    <source>
        <dbReference type="Proteomes" id="UP001239994"/>
    </source>
</evidence>
<reference evidence="9" key="1">
    <citation type="submission" date="2023-03" db="EMBL/GenBank/DDBJ databases">
        <title>Electrophorus voltai genome.</title>
        <authorList>
            <person name="Bian C."/>
        </authorList>
    </citation>
    <scope>NUCLEOTIDE SEQUENCE</scope>
    <source>
        <strain evidence="9">CB-2022</strain>
        <tissue evidence="9">Muscle</tissue>
    </source>
</reference>
<dbReference type="GO" id="GO:0005886">
    <property type="term" value="C:plasma membrane"/>
    <property type="evidence" value="ECO:0007669"/>
    <property type="project" value="TreeGrafter"/>
</dbReference>
<dbReference type="Pfam" id="PF12026">
    <property type="entry name" value="CAS_C"/>
    <property type="match status" value="1"/>
</dbReference>
<evidence type="ECO:0000259" key="8">
    <source>
        <dbReference type="PROSITE" id="PS50002"/>
    </source>
</evidence>
<dbReference type="FunFam" id="1.20.120.230:FF:000001">
    <property type="entry name" value="Breast cancer anti-estrogen resistance 1"/>
    <property type="match status" value="1"/>
</dbReference>
<proteinExistence type="inferred from homology"/>
<dbReference type="EMBL" id="JAROKS010000014">
    <property type="protein sequence ID" value="KAK1797234.1"/>
    <property type="molecule type" value="Genomic_DNA"/>
</dbReference>
<comment type="caution">
    <text evidence="9">The sequence shown here is derived from an EMBL/GenBank/DDBJ whole genome shotgun (WGS) entry which is preliminary data.</text>
</comment>
<dbReference type="InterPro" id="IPR037362">
    <property type="entry name" value="CAS_fam"/>
</dbReference>
<feature type="non-terminal residue" evidence="9">
    <location>
        <position position="1"/>
    </location>
</feature>
<dbReference type="InterPro" id="IPR001452">
    <property type="entry name" value="SH3_domain"/>
</dbReference>
<keyword evidence="7" id="KW-0732">Signal</keyword>
<dbReference type="PROSITE" id="PS50002">
    <property type="entry name" value="SH3"/>
    <property type="match status" value="1"/>
</dbReference>
<sequence>YPSSIFHTTTLSFSLFQTVLAKALFDNAAESPEELAFRKGDILMVLEQEQEGGPGWWLCSLHGRQGIAPANRLRLLQTLPVPAPALGLDTRRTPSVDSVYLSPGQQTRTNGLCVEDADGVYLSPPSLGDGVYQSPGGASGPGRQGDLWQAEGRRPRSHSSSGPRLRPDWPEMGAEARPRSPSLRGRGGEAGSVYQTPASPAPLAARYRSQGALVSESVYLTPSAVARPVGETAGEAAYLSPRETGVAGYADGCYLVPRPAVAALPSEDVYQTPVSSAPVAGQCASMSAARLQDTAAVSQAKAGQESLGMYQTPTAPGTGRTPQTERKLQPGSAAVPPTSGQNLKQAPLTPRVSPRPQGPCATPPMSHEKLSQVAARGSPLLVRAGKAGVPSSPNFVRKPPPPTPPVRGVTRKDLAPLTTTPPAVKPTLQASPAHPQANRVEEQQQISKDGRNEEEEKSKKAENASVNEKECTVSESGKLSDQVYDTPPTKRWQQPVPAATVEEDDSIYNTPRAVPLHTDQQSEIYDVPTLALNLASDIQRETYSVPAPVVVSIEVEEDVYSIPSMPGLSLEPGEMAGSVVEGGGNAEVYSIPSPGKSESASEDVSEADGGIYDMPALTLDMPTRRLSVSSTGSGDIQWKGSLSALIQSALSSASVTTTPSRDLATLLAEILSLWKAGQVGDVPPPLQQIWSRLADLLPALSVCGTASPADSLLSMVRRALEDSASLLQNQSRPRLPSQESLSRRPLPALPVAEVKPMAGGMGSRKGSWIQERPLPPPPPVAFPLPPAPAPLPSTVHAAEDEEQGNEYAGIGLTPATPPLYPTGDSVGYVKLQGKPELCPDSHTENGTSQVISTNDTRLSPSPPMPMSLSLEDSELLSFYSSQSLSHLSCLADAIDSLFTSVQGNQPPRIFVSRGKSLIVTAHKLVFIGDTLARLLSSSDLRAKVTTSSGHLCQALKAVVVATKGAAQNYPSVPATQEMVDRVADLSQQAAGFSGLLQRLAEIS</sequence>
<dbReference type="Gene3D" id="2.30.30.40">
    <property type="entry name" value="SH3 Domains"/>
    <property type="match status" value="1"/>
</dbReference>
<dbReference type="GO" id="GO:0016477">
    <property type="term" value="P:cell migration"/>
    <property type="evidence" value="ECO:0007669"/>
    <property type="project" value="TreeGrafter"/>
</dbReference>
<keyword evidence="10" id="KW-1185">Reference proteome</keyword>
<dbReference type="SUPFAM" id="SSF50044">
    <property type="entry name" value="SH3-domain"/>
    <property type="match status" value="1"/>
</dbReference>
<dbReference type="GO" id="GO:0007169">
    <property type="term" value="P:cell surface receptor protein tyrosine kinase signaling pathway"/>
    <property type="evidence" value="ECO:0007669"/>
    <property type="project" value="TreeGrafter"/>
</dbReference>
<organism evidence="9 10">
    <name type="scientific">Electrophorus voltai</name>
    <dbReference type="NCBI Taxonomy" id="2609070"/>
    <lineage>
        <taxon>Eukaryota</taxon>
        <taxon>Metazoa</taxon>
        <taxon>Chordata</taxon>
        <taxon>Craniata</taxon>
        <taxon>Vertebrata</taxon>
        <taxon>Euteleostomi</taxon>
        <taxon>Actinopterygii</taxon>
        <taxon>Neopterygii</taxon>
        <taxon>Teleostei</taxon>
        <taxon>Ostariophysi</taxon>
        <taxon>Gymnotiformes</taxon>
        <taxon>Gymnotoidei</taxon>
        <taxon>Gymnotidae</taxon>
        <taxon>Electrophorus</taxon>
    </lineage>
</organism>
<dbReference type="InterPro" id="IPR021901">
    <property type="entry name" value="CAS_C"/>
</dbReference>
<dbReference type="GO" id="GO:0007155">
    <property type="term" value="P:cell adhesion"/>
    <property type="evidence" value="ECO:0007669"/>
    <property type="project" value="UniProtKB-KW"/>
</dbReference>
<accession>A0AAD8ZD55</accession>
<feature type="region of interest" description="Disordered" evidence="6">
    <location>
        <begin position="300"/>
        <end position="370"/>
    </location>
</feature>
<dbReference type="CDD" id="cd12003">
    <property type="entry name" value="SH3_EFS"/>
    <property type="match status" value="1"/>
</dbReference>
<feature type="compositionally biased region" description="Polar residues" evidence="6">
    <location>
        <begin position="844"/>
        <end position="857"/>
    </location>
</feature>
<evidence type="ECO:0000256" key="3">
    <source>
        <dbReference type="ARBA" id="ARBA00022553"/>
    </source>
</evidence>
<feature type="region of interest" description="Disordered" evidence="6">
    <location>
        <begin position="384"/>
        <end position="502"/>
    </location>
</feature>
<evidence type="ECO:0000256" key="1">
    <source>
        <dbReference type="ARBA" id="ARBA00007848"/>
    </source>
</evidence>
<feature type="compositionally biased region" description="Basic and acidic residues" evidence="6">
    <location>
        <begin position="165"/>
        <end position="178"/>
    </location>
</feature>
<feature type="region of interest" description="Disordered" evidence="6">
    <location>
        <begin position="727"/>
        <end position="748"/>
    </location>
</feature>
<protein>
    <recommendedName>
        <fullName evidence="8">SH3 domain-containing protein</fullName>
    </recommendedName>
</protein>
<feature type="signal peptide" evidence="7">
    <location>
        <begin position="1"/>
        <end position="21"/>
    </location>
</feature>
<feature type="region of interest" description="Disordered" evidence="6">
    <location>
        <begin position="124"/>
        <end position="197"/>
    </location>
</feature>
<feature type="chain" id="PRO_5042288867" description="SH3 domain-containing protein" evidence="7">
    <location>
        <begin position="22"/>
        <end position="1003"/>
    </location>
</feature>
<feature type="region of interest" description="Disordered" evidence="6">
    <location>
        <begin position="837"/>
        <end position="864"/>
    </location>
</feature>
<evidence type="ECO:0000256" key="5">
    <source>
        <dbReference type="PROSITE-ProRule" id="PRU00192"/>
    </source>
</evidence>